<gene>
    <name evidence="1" type="ORF">LCGC14_0578640</name>
</gene>
<proteinExistence type="predicted"/>
<comment type="caution">
    <text evidence="1">The sequence shown here is derived from an EMBL/GenBank/DDBJ whole genome shotgun (WGS) entry which is preliminary data.</text>
</comment>
<evidence type="ECO:0000313" key="1">
    <source>
        <dbReference type="EMBL" id="KKN55794.1"/>
    </source>
</evidence>
<protein>
    <submittedName>
        <fullName evidence="1">Uncharacterized protein</fullName>
    </submittedName>
</protein>
<accession>A0A0F9RM49</accession>
<name>A0A0F9RM49_9ZZZZ</name>
<dbReference type="AlphaFoldDB" id="A0A0F9RM49"/>
<reference evidence="1" key="1">
    <citation type="journal article" date="2015" name="Nature">
        <title>Complex archaea that bridge the gap between prokaryotes and eukaryotes.</title>
        <authorList>
            <person name="Spang A."/>
            <person name="Saw J.H."/>
            <person name="Jorgensen S.L."/>
            <person name="Zaremba-Niedzwiedzka K."/>
            <person name="Martijn J."/>
            <person name="Lind A.E."/>
            <person name="van Eijk R."/>
            <person name="Schleper C."/>
            <person name="Guy L."/>
            <person name="Ettema T.J."/>
        </authorList>
    </citation>
    <scope>NUCLEOTIDE SEQUENCE</scope>
</reference>
<dbReference type="EMBL" id="LAZR01000871">
    <property type="protein sequence ID" value="KKN55794.1"/>
    <property type="molecule type" value="Genomic_DNA"/>
</dbReference>
<dbReference type="Gene3D" id="3.40.630.40">
    <property type="entry name" value="Zn-dependent exopeptidases"/>
    <property type="match status" value="1"/>
</dbReference>
<sequence length="216" mass="25272">MIIWKEGEYITYYLGNPSINCHIDAVHSINPKKDINTKELVIEIIKNTNCSGIYASISRTKMDLNRQINKTNKPAIIEYRKVIYSILNHLRIIDKNHNLTRLYLHLALHGMKDNAFKEIEVGTRNNETCSDEIFIWFRKKLEEISREVFKRDLKIVYNVKLKGNSSKVVHRNKYGTLFNTFQIEISKTLRTKYFGDVVGVFTRIITDFSQEINLGV</sequence>
<organism evidence="1">
    <name type="scientific">marine sediment metagenome</name>
    <dbReference type="NCBI Taxonomy" id="412755"/>
    <lineage>
        <taxon>unclassified sequences</taxon>
        <taxon>metagenomes</taxon>
        <taxon>ecological metagenomes</taxon>
    </lineage>
</organism>